<dbReference type="InterPro" id="IPR036388">
    <property type="entry name" value="WH-like_DNA-bd_sf"/>
</dbReference>
<dbReference type="Pfam" id="PF13545">
    <property type="entry name" value="HTH_Crp_2"/>
    <property type="match status" value="1"/>
</dbReference>
<keyword evidence="1" id="KW-0805">Transcription regulation</keyword>
<evidence type="ECO:0000313" key="6">
    <source>
        <dbReference type="EMBL" id="RHW27032.1"/>
    </source>
</evidence>
<organism evidence="6 7">
    <name type="scientific">Nocardioides immobilis</name>
    <dbReference type="NCBI Taxonomy" id="2049295"/>
    <lineage>
        <taxon>Bacteria</taxon>
        <taxon>Bacillati</taxon>
        <taxon>Actinomycetota</taxon>
        <taxon>Actinomycetes</taxon>
        <taxon>Propionibacteriales</taxon>
        <taxon>Nocardioidaceae</taxon>
        <taxon>Nocardioides</taxon>
    </lineage>
</organism>
<dbReference type="PANTHER" id="PTHR24567">
    <property type="entry name" value="CRP FAMILY TRANSCRIPTIONAL REGULATORY PROTEIN"/>
    <property type="match status" value="1"/>
</dbReference>
<feature type="domain" description="HTH crp-type" evidence="5">
    <location>
        <begin position="142"/>
        <end position="216"/>
    </location>
</feature>
<gene>
    <name evidence="6" type="ORF">D0Z08_10160</name>
</gene>
<dbReference type="InterPro" id="IPR036390">
    <property type="entry name" value="WH_DNA-bd_sf"/>
</dbReference>
<keyword evidence="2" id="KW-0238">DNA-binding</keyword>
<feature type="domain" description="Cyclic nucleotide-binding" evidence="4">
    <location>
        <begin position="14"/>
        <end position="128"/>
    </location>
</feature>
<dbReference type="Gene3D" id="1.10.10.10">
    <property type="entry name" value="Winged helix-like DNA-binding domain superfamily/Winged helix DNA-binding domain"/>
    <property type="match status" value="1"/>
</dbReference>
<dbReference type="OrthoDB" id="892842at2"/>
<comment type="caution">
    <text evidence="6">The sequence shown here is derived from an EMBL/GenBank/DDBJ whole genome shotgun (WGS) entry which is preliminary data.</text>
</comment>
<protein>
    <submittedName>
        <fullName evidence="6">Crp/Fnr family transcriptional regulator</fullName>
    </submittedName>
</protein>
<evidence type="ECO:0000259" key="5">
    <source>
        <dbReference type="PROSITE" id="PS51063"/>
    </source>
</evidence>
<dbReference type="PRINTS" id="PR00103">
    <property type="entry name" value="CAMPKINASE"/>
</dbReference>
<dbReference type="InterPro" id="IPR018490">
    <property type="entry name" value="cNMP-bd_dom_sf"/>
</dbReference>
<dbReference type="Proteomes" id="UP000283644">
    <property type="component" value="Unassembled WGS sequence"/>
</dbReference>
<keyword evidence="3" id="KW-0804">Transcription</keyword>
<dbReference type="PROSITE" id="PS51063">
    <property type="entry name" value="HTH_CRP_2"/>
    <property type="match status" value="1"/>
</dbReference>
<dbReference type="AlphaFoldDB" id="A0A417Y2Z4"/>
<dbReference type="CDD" id="cd00038">
    <property type="entry name" value="CAP_ED"/>
    <property type="match status" value="1"/>
</dbReference>
<dbReference type="SMART" id="SM00100">
    <property type="entry name" value="cNMP"/>
    <property type="match status" value="1"/>
</dbReference>
<dbReference type="Gene3D" id="2.60.120.10">
    <property type="entry name" value="Jelly Rolls"/>
    <property type="match status" value="1"/>
</dbReference>
<dbReference type="RefSeq" id="WP_118925133.1">
    <property type="nucleotide sequence ID" value="NZ_QXGH01000014.1"/>
</dbReference>
<dbReference type="InterPro" id="IPR018488">
    <property type="entry name" value="cNMP-bd_CS"/>
</dbReference>
<dbReference type="PROSITE" id="PS50042">
    <property type="entry name" value="CNMP_BINDING_3"/>
    <property type="match status" value="1"/>
</dbReference>
<sequence length="239" mass="25348">MTNGASLEGTAISVDGLRAAMTRLDLKRGDVVFAEGSPGDSLFVVQTGAVKVFRPRTVQRSTSPTILAILGPGDHFGEMSLLNGELRTATVTAVRATTLLELTRDAFDHELEANSALAATLMRDLARRIRLSSNAVAELVYADVPSRVARAIVVLAEKFSVSTAPGETRVDHQLTQSELAEFVGAARESVNRALGILERAGAIVARPGFVKVTNYERLHAYAGLSAVRAPDPGDLASIP</sequence>
<dbReference type="SMART" id="SM00419">
    <property type="entry name" value="HTH_CRP"/>
    <property type="match status" value="1"/>
</dbReference>
<proteinExistence type="predicted"/>
<dbReference type="EMBL" id="QXGH01000014">
    <property type="protein sequence ID" value="RHW27032.1"/>
    <property type="molecule type" value="Genomic_DNA"/>
</dbReference>
<evidence type="ECO:0000313" key="7">
    <source>
        <dbReference type="Proteomes" id="UP000283644"/>
    </source>
</evidence>
<keyword evidence="7" id="KW-1185">Reference proteome</keyword>
<dbReference type="PANTHER" id="PTHR24567:SF74">
    <property type="entry name" value="HTH-TYPE TRANSCRIPTIONAL REGULATOR ARCR"/>
    <property type="match status" value="1"/>
</dbReference>
<evidence type="ECO:0000256" key="3">
    <source>
        <dbReference type="ARBA" id="ARBA00023163"/>
    </source>
</evidence>
<dbReference type="InterPro" id="IPR000595">
    <property type="entry name" value="cNMP-bd_dom"/>
</dbReference>
<evidence type="ECO:0000256" key="1">
    <source>
        <dbReference type="ARBA" id="ARBA00023015"/>
    </source>
</evidence>
<dbReference type="GO" id="GO:0005829">
    <property type="term" value="C:cytosol"/>
    <property type="evidence" value="ECO:0007669"/>
    <property type="project" value="TreeGrafter"/>
</dbReference>
<dbReference type="PROSITE" id="PS00889">
    <property type="entry name" value="CNMP_BINDING_2"/>
    <property type="match status" value="1"/>
</dbReference>
<dbReference type="SUPFAM" id="SSF51206">
    <property type="entry name" value="cAMP-binding domain-like"/>
    <property type="match status" value="1"/>
</dbReference>
<dbReference type="InterPro" id="IPR014710">
    <property type="entry name" value="RmlC-like_jellyroll"/>
</dbReference>
<dbReference type="GO" id="GO:0003677">
    <property type="term" value="F:DNA binding"/>
    <property type="evidence" value="ECO:0007669"/>
    <property type="project" value="UniProtKB-KW"/>
</dbReference>
<reference evidence="6 7" key="1">
    <citation type="submission" date="2018-09" db="EMBL/GenBank/DDBJ databases">
        <title>Genome sequencing of Nocardioides immobilis CCTCC AB 2017083 for comparison to Nocardioides silvaticus.</title>
        <authorList>
            <person name="Li C."/>
            <person name="Wang G."/>
        </authorList>
    </citation>
    <scope>NUCLEOTIDE SEQUENCE [LARGE SCALE GENOMIC DNA]</scope>
    <source>
        <strain evidence="6 7">CCTCC AB 2017083</strain>
    </source>
</reference>
<name>A0A417Y2Z4_9ACTN</name>
<accession>A0A417Y2Z4</accession>
<dbReference type="SUPFAM" id="SSF46785">
    <property type="entry name" value="Winged helix' DNA-binding domain"/>
    <property type="match status" value="1"/>
</dbReference>
<evidence type="ECO:0000259" key="4">
    <source>
        <dbReference type="PROSITE" id="PS50042"/>
    </source>
</evidence>
<dbReference type="InterPro" id="IPR050397">
    <property type="entry name" value="Env_Response_Regulators"/>
</dbReference>
<dbReference type="Pfam" id="PF00027">
    <property type="entry name" value="cNMP_binding"/>
    <property type="match status" value="1"/>
</dbReference>
<evidence type="ECO:0000256" key="2">
    <source>
        <dbReference type="ARBA" id="ARBA00023125"/>
    </source>
</evidence>
<dbReference type="GO" id="GO:0003700">
    <property type="term" value="F:DNA-binding transcription factor activity"/>
    <property type="evidence" value="ECO:0007669"/>
    <property type="project" value="TreeGrafter"/>
</dbReference>
<dbReference type="InterPro" id="IPR012318">
    <property type="entry name" value="HTH_CRP"/>
</dbReference>